<keyword evidence="6 9" id="KW-1133">Transmembrane helix</keyword>
<evidence type="ECO:0000256" key="4">
    <source>
        <dbReference type="ARBA" id="ARBA00022692"/>
    </source>
</evidence>
<dbReference type="Proteomes" id="UP000632222">
    <property type="component" value="Unassembled WGS sequence"/>
</dbReference>
<keyword evidence="4 9" id="KW-0812">Transmembrane</keyword>
<dbReference type="Pfam" id="PF07963">
    <property type="entry name" value="N_methyl"/>
    <property type="match status" value="1"/>
</dbReference>
<evidence type="ECO:0000256" key="5">
    <source>
        <dbReference type="ARBA" id="ARBA00022764"/>
    </source>
</evidence>
<protein>
    <recommendedName>
        <fullName evidence="12">Pili assembly chaperone</fullName>
    </recommendedName>
</protein>
<keyword evidence="3" id="KW-0488">Methylation</keyword>
<dbReference type="PANTHER" id="PTHR30093">
    <property type="entry name" value="GENERAL SECRETION PATHWAY PROTEIN G"/>
    <property type="match status" value="1"/>
</dbReference>
<keyword evidence="8" id="KW-0998">Cell outer membrane</keyword>
<evidence type="ECO:0000256" key="3">
    <source>
        <dbReference type="ARBA" id="ARBA00022481"/>
    </source>
</evidence>
<dbReference type="NCBIfam" id="TIGR02532">
    <property type="entry name" value="IV_pilin_GFxxxE"/>
    <property type="match status" value="1"/>
</dbReference>
<evidence type="ECO:0000313" key="10">
    <source>
        <dbReference type="EMBL" id="GGJ18313.1"/>
    </source>
</evidence>
<comment type="caution">
    <text evidence="10">The sequence shown here is derived from an EMBL/GenBank/DDBJ whole genome shotgun (WGS) entry which is preliminary data.</text>
</comment>
<dbReference type="SUPFAM" id="SSF54523">
    <property type="entry name" value="Pili subunits"/>
    <property type="match status" value="1"/>
</dbReference>
<dbReference type="RefSeq" id="WP_188998081.1">
    <property type="nucleotide sequence ID" value="NZ_BMOD01000001.1"/>
</dbReference>
<evidence type="ECO:0000256" key="7">
    <source>
        <dbReference type="ARBA" id="ARBA00023136"/>
    </source>
</evidence>
<dbReference type="Gene3D" id="3.30.700.10">
    <property type="entry name" value="Glycoprotein, Type 4 Pilin"/>
    <property type="match status" value="1"/>
</dbReference>
<dbReference type="PANTHER" id="PTHR30093:SF44">
    <property type="entry name" value="TYPE II SECRETION SYSTEM CORE PROTEIN G"/>
    <property type="match status" value="1"/>
</dbReference>
<organism evidence="10 11">
    <name type="scientific">Deinococcus roseus</name>
    <dbReference type="NCBI Taxonomy" id="392414"/>
    <lineage>
        <taxon>Bacteria</taxon>
        <taxon>Thermotogati</taxon>
        <taxon>Deinococcota</taxon>
        <taxon>Deinococci</taxon>
        <taxon>Deinococcales</taxon>
        <taxon>Deinococcaceae</taxon>
        <taxon>Deinococcus</taxon>
    </lineage>
</organism>
<keyword evidence="11" id="KW-1185">Reference proteome</keyword>
<feature type="transmembrane region" description="Helical" evidence="9">
    <location>
        <begin position="12"/>
        <end position="34"/>
    </location>
</feature>
<evidence type="ECO:0000256" key="6">
    <source>
        <dbReference type="ARBA" id="ARBA00022989"/>
    </source>
</evidence>
<evidence type="ECO:0000256" key="1">
    <source>
        <dbReference type="ARBA" id="ARBA00004203"/>
    </source>
</evidence>
<proteinExistence type="predicted"/>
<comment type="subcellular location">
    <subcellularLocation>
        <location evidence="1">Cell outer membrane</location>
        <topology evidence="1">Single-pass membrane protein</topology>
    </subcellularLocation>
    <subcellularLocation>
        <location evidence="2">Periplasm</location>
    </subcellularLocation>
</comment>
<evidence type="ECO:0000313" key="11">
    <source>
        <dbReference type="Proteomes" id="UP000632222"/>
    </source>
</evidence>
<dbReference type="InterPro" id="IPR012902">
    <property type="entry name" value="N_methyl_site"/>
</dbReference>
<evidence type="ECO:0000256" key="9">
    <source>
        <dbReference type="SAM" id="Phobius"/>
    </source>
</evidence>
<evidence type="ECO:0000256" key="8">
    <source>
        <dbReference type="ARBA" id="ARBA00023237"/>
    </source>
</evidence>
<name>A0ABQ2CUC8_9DEIO</name>
<keyword evidence="5" id="KW-0574">Periplasm</keyword>
<sequence>MRKGQANAGFTLIELLIVIAIIGILAAVLIPNLLNAKKKSEEAAAKTVARNVLNSLAAVETNNATSTGSDGVCAFDNATDTVTVTSGAETATVNAPNPINSVVCTQVAATATTPAAYNVVVTTTGGASVTQEAKK</sequence>
<dbReference type="PROSITE" id="PS00409">
    <property type="entry name" value="PROKAR_NTER_METHYL"/>
    <property type="match status" value="1"/>
</dbReference>
<gene>
    <name evidence="10" type="ORF">GCM10008938_00560</name>
</gene>
<dbReference type="EMBL" id="BMOD01000001">
    <property type="protein sequence ID" value="GGJ18313.1"/>
    <property type="molecule type" value="Genomic_DNA"/>
</dbReference>
<dbReference type="InterPro" id="IPR045584">
    <property type="entry name" value="Pilin-like"/>
</dbReference>
<accession>A0ABQ2CUC8</accession>
<reference evidence="11" key="1">
    <citation type="journal article" date="2019" name="Int. J. Syst. Evol. Microbiol.">
        <title>The Global Catalogue of Microorganisms (GCM) 10K type strain sequencing project: providing services to taxonomists for standard genome sequencing and annotation.</title>
        <authorList>
            <consortium name="The Broad Institute Genomics Platform"/>
            <consortium name="The Broad Institute Genome Sequencing Center for Infectious Disease"/>
            <person name="Wu L."/>
            <person name="Ma J."/>
        </authorList>
    </citation>
    <scope>NUCLEOTIDE SEQUENCE [LARGE SCALE GENOMIC DNA]</scope>
    <source>
        <strain evidence="11">JCM 14370</strain>
    </source>
</reference>
<evidence type="ECO:0000256" key="2">
    <source>
        <dbReference type="ARBA" id="ARBA00004418"/>
    </source>
</evidence>
<evidence type="ECO:0008006" key="12">
    <source>
        <dbReference type="Google" id="ProtNLM"/>
    </source>
</evidence>
<keyword evidence="7 9" id="KW-0472">Membrane</keyword>